<gene>
    <name evidence="2" type="ORF">PFISCL1PPCAC_23955</name>
</gene>
<feature type="compositionally biased region" description="Polar residues" evidence="1">
    <location>
        <begin position="69"/>
        <end position="79"/>
    </location>
</feature>
<evidence type="ECO:0000313" key="2">
    <source>
        <dbReference type="EMBL" id="GMT32658.1"/>
    </source>
</evidence>
<feature type="region of interest" description="Disordered" evidence="1">
    <location>
        <begin position="61"/>
        <end position="109"/>
    </location>
</feature>
<dbReference type="Proteomes" id="UP001432322">
    <property type="component" value="Unassembled WGS sequence"/>
</dbReference>
<organism evidence="2 3">
    <name type="scientific">Pristionchus fissidentatus</name>
    <dbReference type="NCBI Taxonomy" id="1538716"/>
    <lineage>
        <taxon>Eukaryota</taxon>
        <taxon>Metazoa</taxon>
        <taxon>Ecdysozoa</taxon>
        <taxon>Nematoda</taxon>
        <taxon>Chromadorea</taxon>
        <taxon>Rhabditida</taxon>
        <taxon>Rhabditina</taxon>
        <taxon>Diplogasteromorpha</taxon>
        <taxon>Diplogasteroidea</taxon>
        <taxon>Neodiplogasteridae</taxon>
        <taxon>Pristionchus</taxon>
    </lineage>
</organism>
<feature type="non-terminal residue" evidence="2">
    <location>
        <position position="131"/>
    </location>
</feature>
<feature type="compositionally biased region" description="Polar residues" evidence="1">
    <location>
        <begin position="86"/>
        <end position="100"/>
    </location>
</feature>
<dbReference type="AlphaFoldDB" id="A0AAV5WMQ1"/>
<evidence type="ECO:0000313" key="3">
    <source>
        <dbReference type="Proteomes" id="UP001432322"/>
    </source>
</evidence>
<sequence>CQSLIKRYPIRENEGDRRSMLQAGIEVKRELPELPDDDQAHRFGIPHEMMPLHHIKHEISELDSDSNHRSNPPISHIATSSLSSSHVQTSNIVQQTTQEASLMREEGERQMQTLAEMAREAEASLDRMDRM</sequence>
<proteinExistence type="predicted"/>
<name>A0AAV5WMQ1_9BILA</name>
<evidence type="ECO:0000256" key="1">
    <source>
        <dbReference type="SAM" id="MobiDB-lite"/>
    </source>
</evidence>
<accession>A0AAV5WMQ1</accession>
<protein>
    <submittedName>
        <fullName evidence="2">Uncharacterized protein</fullName>
    </submittedName>
</protein>
<reference evidence="2" key="1">
    <citation type="submission" date="2023-10" db="EMBL/GenBank/DDBJ databases">
        <title>Genome assembly of Pristionchus species.</title>
        <authorList>
            <person name="Yoshida K."/>
            <person name="Sommer R.J."/>
        </authorList>
    </citation>
    <scope>NUCLEOTIDE SEQUENCE</scope>
    <source>
        <strain evidence="2">RS5133</strain>
    </source>
</reference>
<comment type="caution">
    <text evidence="2">The sequence shown here is derived from an EMBL/GenBank/DDBJ whole genome shotgun (WGS) entry which is preliminary data.</text>
</comment>
<feature type="non-terminal residue" evidence="2">
    <location>
        <position position="1"/>
    </location>
</feature>
<keyword evidence="3" id="KW-1185">Reference proteome</keyword>
<dbReference type="EMBL" id="BTSY01000006">
    <property type="protein sequence ID" value="GMT32658.1"/>
    <property type="molecule type" value="Genomic_DNA"/>
</dbReference>